<proteinExistence type="inferred from homology"/>
<dbReference type="GeneID" id="100371088"/>
<feature type="region of interest" description="Disordered" evidence="8">
    <location>
        <begin position="586"/>
        <end position="622"/>
    </location>
</feature>
<feature type="transmembrane region" description="Helical" evidence="9">
    <location>
        <begin position="517"/>
        <end position="541"/>
    </location>
</feature>
<comment type="similarity">
    <text evidence="2 7">Belongs to the major facilitator superfamily. Proton-dependent oligopeptide transporter (POT/PTR) (TC 2.A.17) family.</text>
</comment>
<keyword evidence="3 7" id="KW-0812">Transmembrane</keyword>
<feature type="transmembrane region" description="Helical" evidence="9">
    <location>
        <begin position="202"/>
        <end position="221"/>
    </location>
</feature>
<feature type="region of interest" description="Disordered" evidence="8">
    <location>
        <begin position="1"/>
        <end position="22"/>
    </location>
</feature>
<dbReference type="InterPro" id="IPR018456">
    <property type="entry name" value="PTR2_symporter_CS"/>
</dbReference>
<dbReference type="InterPro" id="IPR036259">
    <property type="entry name" value="MFS_trans_sf"/>
</dbReference>
<protein>
    <submittedName>
        <fullName evidence="11">Solute carrier family 15 member 4-like</fullName>
    </submittedName>
</protein>
<evidence type="ECO:0000256" key="2">
    <source>
        <dbReference type="ARBA" id="ARBA00005982"/>
    </source>
</evidence>
<keyword evidence="6 9" id="KW-0472">Membrane</keyword>
<keyword evidence="5 9" id="KW-1133">Transmembrane helix</keyword>
<evidence type="ECO:0000313" key="11">
    <source>
        <dbReference type="RefSeq" id="XP_006811234.1"/>
    </source>
</evidence>
<evidence type="ECO:0000256" key="3">
    <source>
        <dbReference type="ARBA" id="ARBA00022692"/>
    </source>
</evidence>
<dbReference type="Pfam" id="PF00854">
    <property type="entry name" value="PTR2"/>
    <property type="match status" value="2"/>
</dbReference>
<name>A0ABM0LTZ3_SACKO</name>
<evidence type="ECO:0000256" key="5">
    <source>
        <dbReference type="ARBA" id="ARBA00022989"/>
    </source>
</evidence>
<dbReference type="PANTHER" id="PTHR11654">
    <property type="entry name" value="OLIGOPEPTIDE TRANSPORTER-RELATED"/>
    <property type="match status" value="1"/>
</dbReference>
<feature type="transmembrane region" description="Helical" evidence="9">
    <location>
        <begin position="391"/>
        <end position="409"/>
    </location>
</feature>
<accession>A0ABM0LTZ3</accession>
<feature type="compositionally biased region" description="Basic and acidic residues" evidence="8">
    <location>
        <begin position="612"/>
        <end position="622"/>
    </location>
</feature>
<comment type="subcellular location">
    <subcellularLocation>
        <location evidence="1 7">Membrane</location>
        <topology evidence="1 7">Multi-pass membrane protein</topology>
    </subcellularLocation>
</comment>
<feature type="transmembrane region" description="Helical" evidence="9">
    <location>
        <begin position="30"/>
        <end position="50"/>
    </location>
</feature>
<dbReference type="RefSeq" id="XP_006811234.1">
    <property type="nucleotide sequence ID" value="XM_006811171.1"/>
</dbReference>
<dbReference type="Proteomes" id="UP000694865">
    <property type="component" value="Unplaced"/>
</dbReference>
<feature type="transmembrane region" description="Helical" evidence="9">
    <location>
        <begin position="430"/>
        <end position="450"/>
    </location>
</feature>
<evidence type="ECO:0000256" key="8">
    <source>
        <dbReference type="SAM" id="MobiDB-lite"/>
    </source>
</evidence>
<organism evidence="10 11">
    <name type="scientific">Saccoglossus kowalevskii</name>
    <name type="common">Acorn worm</name>
    <dbReference type="NCBI Taxonomy" id="10224"/>
    <lineage>
        <taxon>Eukaryota</taxon>
        <taxon>Metazoa</taxon>
        <taxon>Hemichordata</taxon>
        <taxon>Enteropneusta</taxon>
        <taxon>Harrimaniidae</taxon>
        <taxon>Saccoglossus</taxon>
    </lineage>
</organism>
<evidence type="ECO:0000256" key="9">
    <source>
        <dbReference type="SAM" id="Phobius"/>
    </source>
</evidence>
<feature type="transmembrane region" description="Helical" evidence="9">
    <location>
        <begin position="159"/>
        <end position="181"/>
    </location>
</feature>
<dbReference type="InterPro" id="IPR000109">
    <property type="entry name" value="POT_fam"/>
</dbReference>
<keyword evidence="4" id="KW-0653">Protein transport</keyword>
<feature type="transmembrane region" description="Helical" evidence="9">
    <location>
        <begin position="561"/>
        <end position="580"/>
    </location>
</feature>
<evidence type="ECO:0000256" key="7">
    <source>
        <dbReference type="RuleBase" id="RU003755"/>
    </source>
</evidence>
<evidence type="ECO:0000313" key="10">
    <source>
        <dbReference type="Proteomes" id="UP000694865"/>
    </source>
</evidence>
<feature type="transmembrane region" description="Helical" evidence="9">
    <location>
        <begin position="104"/>
        <end position="124"/>
    </location>
</feature>
<evidence type="ECO:0000256" key="4">
    <source>
        <dbReference type="ARBA" id="ARBA00022856"/>
    </source>
</evidence>
<feature type="compositionally biased region" description="Basic and acidic residues" evidence="8">
    <location>
        <begin position="586"/>
        <end position="598"/>
    </location>
</feature>
<feature type="transmembrane region" description="Helical" evidence="9">
    <location>
        <begin position="486"/>
        <end position="505"/>
    </location>
</feature>
<keyword evidence="10" id="KW-1185">Reference proteome</keyword>
<dbReference type="SUPFAM" id="SSF103473">
    <property type="entry name" value="MFS general substrate transporter"/>
    <property type="match status" value="1"/>
</dbReference>
<sequence length="622" mass="70806">MDRNEKRPLLSRQRSLDGDSYTHSSKTRRMVACAAVLLTETLERVAFYGFTSNFVLFLNHEPFSWLAQNAASTLFFFWGILYVMSVFCGWLADTTLGRFKTIVLSLLIYMVGITFWPVLGYASFQCKYNNDRKFLIGLCGQRDWIDVDGSWTMFEEYCAWVVIFALFITSVGAGSVRANLAPFGADQVKHEGPEVTRAFFNWYYWAINVGSLIALGVVAYIQQNVNFFLGFLLPAGAIAVAFIVFFLGRVCYVVKRPAGSVLTNTCRIICTAFRNRKRRQEYLIDHDSYDLNPSPSFLDMAKIRYGGCFHESSVEDVKALSKVIPVFISLIPYWMVYFQMQTTFLLQGLHMRVSGPNENLTTTPSNMCSIEHEHDYPDSVIHFSKDFQFPAAWLTLFDVVLLLILIPVMDRVIYPCLDKRGCHLSMLKRIAIGMIFSVLAMICAGGLEIIRKNCWENDDDCKWTEEISGTEYQAAKLWIFWQIPQYTLIGISEVFASVAGLEFAYSNSPKSMQGLIMGLFCLSSGIGSFLGSGLLFLVSLPKINWMKKLDGGNINHSNLENYFFLLGGIQFVTLLFFVFLSRRSNEKEKSDERERSGRINDYLGESSTPRSSQRERYSSYNS</sequence>
<dbReference type="PROSITE" id="PS01023">
    <property type="entry name" value="PTR2_2"/>
    <property type="match status" value="1"/>
</dbReference>
<gene>
    <name evidence="11" type="primary">LOC100371088</name>
</gene>
<feature type="transmembrane region" description="Helical" evidence="9">
    <location>
        <begin position="227"/>
        <end position="247"/>
    </location>
</feature>
<dbReference type="Gene3D" id="1.20.1250.20">
    <property type="entry name" value="MFS general substrate transporter like domains"/>
    <property type="match status" value="1"/>
</dbReference>
<keyword evidence="4" id="KW-0571">Peptide transport</keyword>
<keyword evidence="7" id="KW-0813">Transport</keyword>
<evidence type="ECO:0000256" key="6">
    <source>
        <dbReference type="ARBA" id="ARBA00023136"/>
    </source>
</evidence>
<reference evidence="11" key="1">
    <citation type="submission" date="2025-08" db="UniProtKB">
        <authorList>
            <consortium name="RefSeq"/>
        </authorList>
    </citation>
    <scope>IDENTIFICATION</scope>
    <source>
        <tissue evidence="11">Testes</tissue>
    </source>
</reference>
<feature type="transmembrane region" description="Helical" evidence="9">
    <location>
        <begin position="319"/>
        <end position="337"/>
    </location>
</feature>
<feature type="transmembrane region" description="Helical" evidence="9">
    <location>
        <begin position="70"/>
        <end position="92"/>
    </location>
</feature>
<evidence type="ECO:0000256" key="1">
    <source>
        <dbReference type="ARBA" id="ARBA00004141"/>
    </source>
</evidence>